<feature type="non-terminal residue" evidence="1">
    <location>
        <position position="67"/>
    </location>
</feature>
<comment type="caution">
    <text evidence="1">The sequence shown here is derived from an EMBL/GenBank/DDBJ whole genome shotgun (WGS) entry which is preliminary data.</text>
</comment>
<reference evidence="1" key="1">
    <citation type="journal article" date="2020" name="Ecol. Evol.">
        <title>Genome structure and content of the rice root-knot nematode (Meloidogyne graminicola).</title>
        <authorList>
            <person name="Phan N.T."/>
            <person name="Danchin E.G.J."/>
            <person name="Klopp C."/>
            <person name="Perfus-Barbeoch L."/>
            <person name="Kozlowski D.K."/>
            <person name="Koutsovoulos G.D."/>
            <person name="Lopez-Roques C."/>
            <person name="Bouchez O."/>
            <person name="Zahm M."/>
            <person name="Besnard G."/>
            <person name="Bellafiore S."/>
        </authorList>
    </citation>
    <scope>NUCLEOTIDE SEQUENCE</scope>
    <source>
        <strain evidence="1">VN-18</strain>
    </source>
</reference>
<gene>
    <name evidence="1" type="ORF">Mgra_00005893</name>
</gene>
<organism evidence="1 2">
    <name type="scientific">Meloidogyne graminicola</name>
    <dbReference type="NCBI Taxonomy" id="189291"/>
    <lineage>
        <taxon>Eukaryota</taxon>
        <taxon>Metazoa</taxon>
        <taxon>Ecdysozoa</taxon>
        <taxon>Nematoda</taxon>
        <taxon>Chromadorea</taxon>
        <taxon>Rhabditida</taxon>
        <taxon>Tylenchina</taxon>
        <taxon>Tylenchomorpha</taxon>
        <taxon>Tylenchoidea</taxon>
        <taxon>Meloidogynidae</taxon>
        <taxon>Meloidogyninae</taxon>
        <taxon>Meloidogyne</taxon>
    </lineage>
</organism>
<proteinExistence type="predicted"/>
<evidence type="ECO:0000313" key="1">
    <source>
        <dbReference type="EMBL" id="KAF7634745.1"/>
    </source>
</evidence>
<protein>
    <submittedName>
        <fullName evidence="1">AMOP domain-containing protein</fullName>
    </submittedName>
</protein>
<dbReference type="EMBL" id="JABEBT010000052">
    <property type="protein sequence ID" value="KAF7634745.1"/>
    <property type="molecule type" value="Genomic_DNA"/>
</dbReference>
<sequence length="67" mass="7800">LELTISRSTLLGLGFSMSNNQEKYFKNVEIMFLGNEVKDTWNSFFMKRSQAIRSYNKYMIKTPALAP</sequence>
<name>A0A8S9ZN70_9BILA</name>
<accession>A0A8S9ZN70</accession>
<dbReference type="AlphaFoldDB" id="A0A8S9ZN70"/>
<evidence type="ECO:0000313" key="2">
    <source>
        <dbReference type="Proteomes" id="UP000605970"/>
    </source>
</evidence>
<dbReference type="Proteomes" id="UP000605970">
    <property type="component" value="Unassembled WGS sequence"/>
</dbReference>
<keyword evidence="2" id="KW-1185">Reference proteome</keyword>